<keyword evidence="1" id="KW-0472">Membrane</keyword>
<evidence type="ECO:0000256" key="1">
    <source>
        <dbReference type="SAM" id="Phobius"/>
    </source>
</evidence>
<evidence type="ECO:0000313" key="2">
    <source>
        <dbReference type="EMBL" id="KAG6425078.1"/>
    </source>
</evidence>
<gene>
    <name evidence="2" type="ORF">SASPL_115502</name>
</gene>
<keyword evidence="3" id="KW-1185">Reference proteome</keyword>
<protein>
    <submittedName>
        <fullName evidence="2">Uncharacterized protein</fullName>
    </submittedName>
</protein>
<sequence>MYARADEEPVDPKRELEDRCKAPCTRPLKEYQVIFGIRIYIYISQLINACLLDNLSALRGFKVMNRDTNTVRDNTSITGAVLTIALLLSYFRILNSQLPDLISVFHHHALFSFWE</sequence>
<dbReference type="AlphaFoldDB" id="A0A8X8Y3A2"/>
<feature type="transmembrane region" description="Helical" evidence="1">
    <location>
        <begin position="76"/>
        <end position="93"/>
    </location>
</feature>
<reference evidence="2" key="1">
    <citation type="submission" date="2018-01" db="EMBL/GenBank/DDBJ databases">
        <authorList>
            <person name="Mao J.F."/>
        </authorList>
    </citation>
    <scope>NUCLEOTIDE SEQUENCE</scope>
    <source>
        <strain evidence="2">Huo1</strain>
        <tissue evidence="2">Leaf</tissue>
    </source>
</reference>
<keyword evidence="1" id="KW-0812">Transmembrane</keyword>
<feature type="transmembrane region" description="Helical" evidence="1">
    <location>
        <begin position="35"/>
        <end position="55"/>
    </location>
</feature>
<name>A0A8X8Y3A2_SALSN</name>
<dbReference type="Proteomes" id="UP000298416">
    <property type="component" value="Unassembled WGS sequence"/>
</dbReference>
<accession>A0A8X8Y3A2</accession>
<reference evidence="2" key="2">
    <citation type="submission" date="2020-08" db="EMBL/GenBank/DDBJ databases">
        <title>Plant Genome Project.</title>
        <authorList>
            <person name="Zhang R.-G."/>
        </authorList>
    </citation>
    <scope>NUCLEOTIDE SEQUENCE</scope>
    <source>
        <strain evidence="2">Huo1</strain>
        <tissue evidence="2">Leaf</tissue>
    </source>
</reference>
<keyword evidence="1" id="KW-1133">Transmembrane helix</keyword>
<evidence type="ECO:0000313" key="3">
    <source>
        <dbReference type="Proteomes" id="UP000298416"/>
    </source>
</evidence>
<comment type="caution">
    <text evidence="2">The sequence shown here is derived from an EMBL/GenBank/DDBJ whole genome shotgun (WGS) entry which is preliminary data.</text>
</comment>
<organism evidence="2">
    <name type="scientific">Salvia splendens</name>
    <name type="common">Scarlet sage</name>
    <dbReference type="NCBI Taxonomy" id="180675"/>
    <lineage>
        <taxon>Eukaryota</taxon>
        <taxon>Viridiplantae</taxon>
        <taxon>Streptophyta</taxon>
        <taxon>Embryophyta</taxon>
        <taxon>Tracheophyta</taxon>
        <taxon>Spermatophyta</taxon>
        <taxon>Magnoliopsida</taxon>
        <taxon>eudicotyledons</taxon>
        <taxon>Gunneridae</taxon>
        <taxon>Pentapetalae</taxon>
        <taxon>asterids</taxon>
        <taxon>lamiids</taxon>
        <taxon>Lamiales</taxon>
        <taxon>Lamiaceae</taxon>
        <taxon>Nepetoideae</taxon>
        <taxon>Mentheae</taxon>
        <taxon>Salviinae</taxon>
        <taxon>Salvia</taxon>
        <taxon>Salvia subgen. Calosphace</taxon>
        <taxon>core Calosphace</taxon>
    </lineage>
</organism>
<proteinExistence type="predicted"/>
<dbReference type="EMBL" id="PNBA02000005">
    <property type="protein sequence ID" value="KAG6425078.1"/>
    <property type="molecule type" value="Genomic_DNA"/>
</dbReference>